<dbReference type="Proteomes" id="UP001280897">
    <property type="component" value="Unassembled WGS sequence"/>
</dbReference>
<dbReference type="Gene3D" id="1.10.10.10">
    <property type="entry name" value="Winged helix-like DNA-binding domain superfamily/Winged helix DNA-binding domain"/>
    <property type="match status" value="1"/>
</dbReference>
<organism evidence="7 8">
    <name type="scientific">Pediococcus acidilactici</name>
    <dbReference type="NCBI Taxonomy" id="1254"/>
    <lineage>
        <taxon>Bacteria</taxon>
        <taxon>Bacillati</taxon>
        <taxon>Bacillota</taxon>
        <taxon>Bacilli</taxon>
        <taxon>Lactobacillales</taxon>
        <taxon>Lactobacillaceae</taxon>
        <taxon>Pediococcus</taxon>
        <taxon>Pediococcus acidilactici group</taxon>
    </lineage>
</organism>
<protein>
    <submittedName>
        <fullName evidence="7">LysR family transcriptional regulator</fullName>
    </submittedName>
</protein>
<keyword evidence="3" id="KW-0238">DNA-binding</keyword>
<dbReference type="Gene3D" id="3.40.190.290">
    <property type="match status" value="1"/>
</dbReference>
<evidence type="ECO:0000313" key="7">
    <source>
        <dbReference type="EMBL" id="MDV2620822.1"/>
    </source>
</evidence>
<evidence type="ECO:0000256" key="2">
    <source>
        <dbReference type="ARBA" id="ARBA00023015"/>
    </source>
</evidence>
<reference evidence="7" key="1">
    <citation type="journal article" date="2023" name="PeerJ">
        <title>Selection and evaluation of lactic acid bacteria from chicken feces in Thailand as potential probiotics.</title>
        <authorList>
            <person name="Khurajog B."/>
            <person name="Disastra Y."/>
            <person name="Lawwyne L.D."/>
            <person name="Sirichokchatchawan W."/>
            <person name="Niyomtham W."/>
            <person name="Yindee J."/>
            <person name="Hampson D.J."/>
            <person name="Prapasarakul N."/>
        </authorList>
    </citation>
    <scope>NUCLEOTIDE SEQUENCE</scope>
    <source>
        <strain evidence="7">BF9</strain>
    </source>
</reference>
<dbReference type="InterPro" id="IPR000847">
    <property type="entry name" value="LysR_HTH_N"/>
</dbReference>
<dbReference type="RefSeq" id="WP_008841644.1">
    <property type="nucleotide sequence ID" value="NZ_CP066046.1"/>
</dbReference>
<keyword evidence="4" id="KW-0804">Transcription</keyword>
<evidence type="ECO:0000259" key="6">
    <source>
        <dbReference type="PROSITE" id="PS50931"/>
    </source>
</evidence>
<gene>
    <name evidence="7" type="ORF">R0G89_03640</name>
</gene>
<reference evidence="7" key="2">
    <citation type="submission" date="2023-10" db="EMBL/GenBank/DDBJ databases">
        <authorList>
            <person name="Khurajog B."/>
        </authorList>
    </citation>
    <scope>NUCLEOTIDE SEQUENCE</scope>
    <source>
        <strain evidence="7">BF9</strain>
    </source>
</reference>
<dbReference type="PRINTS" id="PR00039">
    <property type="entry name" value="HTHLYSR"/>
</dbReference>
<evidence type="ECO:0000256" key="4">
    <source>
        <dbReference type="ARBA" id="ARBA00023163"/>
    </source>
</evidence>
<evidence type="ECO:0000256" key="5">
    <source>
        <dbReference type="SAM" id="Coils"/>
    </source>
</evidence>
<dbReference type="CDD" id="cd05466">
    <property type="entry name" value="PBP2_LTTR_substrate"/>
    <property type="match status" value="1"/>
</dbReference>
<dbReference type="GO" id="GO:0000976">
    <property type="term" value="F:transcription cis-regulatory region binding"/>
    <property type="evidence" value="ECO:0007669"/>
    <property type="project" value="TreeGrafter"/>
</dbReference>
<evidence type="ECO:0000256" key="1">
    <source>
        <dbReference type="ARBA" id="ARBA00009437"/>
    </source>
</evidence>
<dbReference type="Pfam" id="PF03466">
    <property type="entry name" value="LysR_substrate"/>
    <property type="match status" value="1"/>
</dbReference>
<keyword evidence="5" id="KW-0175">Coiled coil</keyword>
<dbReference type="InterPro" id="IPR036390">
    <property type="entry name" value="WH_DNA-bd_sf"/>
</dbReference>
<dbReference type="Pfam" id="PF00126">
    <property type="entry name" value="HTH_1"/>
    <property type="match status" value="1"/>
</dbReference>
<name>A0AAW8YEY1_PEDAC</name>
<dbReference type="EMBL" id="JAWJAV010000002">
    <property type="protein sequence ID" value="MDV2620822.1"/>
    <property type="molecule type" value="Genomic_DNA"/>
</dbReference>
<dbReference type="AlphaFoldDB" id="A0AAW8YEY1"/>
<dbReference type="SUPFAM" id="SSF46785">
    <property type="entry name" value="Winged helix' DNA-binding domain"/>
    <property type="match status" value="1"/>
</dbReference>
<proteinExistence type="inferred from homology"/>
<evidence type="ECO:0000313" key="8">
    <source>
        <dbReference type="Proteomes" id="UP001280897"/>
    </source>
</evidence>
<dbReference type="PROSITE" id="PS50931">
    <property type="entry name" value="HTH_LYSR"/>
    <property type="match status" value="1"/>
</dbReference>
<dbReference type="InterPro" id="IPR005119">
    <property type="entry name" value="LysR_subst-bd"/>
</dbReference>
<dbReference type="GO" id="GO:0003700">
    <property type="term" value="F:DNA-binding transcription factor activity"/>
    <property type="evidence" value="ECO:0007669"/>
    <property type="project" value="InterPro"/>
</dbReference>
<keyword evidence="2" id="KW-0805">Transcription regulation</keyword>
<comment type="similarity">
    <text evidence="1">Belongs to the LysR transcriptional regulatory family.</text>
</comment>
<sequence length="294" mass="33928">MIGNDALNLELLYIFVKVSELKSINQSSAYLSLTQPAISKKIKQLEEYYEQELFIRSSKGMALTPIGQRVYLEAKQLISQVEGLRNAIRQKETKVNELRLGTLDSISSYLYPNFFVKSLNAFKSTTITNRIDELIEPFNRGSLDVIFMDSAFKDEINGIYSEKEVDEEPYFLVYSKDNPLINLDKESIDPCTLQKMDLLMYPKYCPIHQRLIRVYQDLQINPPKIVEIDYGESMIAMVANSNYITVLPKSIAINKVTADISHLKMKEFEVTFTRKISLFSRDAHVTEMVNRMMK</sequence>
<comment type="caution">
    <text evidence="7">The sequence shown here is derived from an EMBL/GenBank/DDBJ whole genome shotgun (WGS) entry which is preliminary data.</text>
</comment>
<feature type="domain" description="HTH lysR-type" evidence="6">
    <location>
        <begin position="7"/>
        <end position="64"/>
    </location>
</feature>
<dbReference type="PANTHER" id="PTHR30126:SF40">
    <property type="entry name" value="HTH-TYPE TRANSCRIPTIONAL REGULATOR GLTR"/>
    <property type="match status" value="1"/>
</dbReference>
<dbReference type="PANTHER" id="PTHR30126">
    <property type="entry name" value="HTH-TYPE TRANSCRIPTIONAL REGULATOR"/>
    <property type="match status" value="1"/>
</dbReference>
<feature type="coiled-coil region" evidence="5">
    <location>
        <begin position="74"/>
        <end position="101"/>
    </location>
</feature>
<evidence type="ECO:0000256" key="3">
    <source>
        <dbReference type="ARBA" id="ARBA00023125"/>
    </source>
</evidence>
<dbReference type="InterPro" id="IPR036388">
    <property type="entry name" value="WH-like_DNA-bd_sf"/>
</dbReference>
<accession>A0AAW8YEY1</accession>
<dbReference type="SUPFAM" id="SSF53850">
    <property type="entry name" value="Periplasmic binding protein-like II"/>
    <property type="match status" value="1"/>
</dbReference>